<evidence type="ECO:0000256" key="7">
    <source>
        <dbReference type="SAM" id="Phobius"/>
    </source>
</evidence>
<evidence type="ECO:0000313" key="9">
    <source>
        <dbReference type="EMBL" id="ASJ73342.1"/>
    </source>
</evidence>
<keyword evidence="10" id="KW-1185">Reference proteome</keyword>
<organism evidence="9 10">
    <name type="scientific">Granulosicoccus antarcticus IMCC3135</name>
    <dbReference type="NCBI Taxonomy" id="1192854"/>
    <lineage>
        <taxon>Bacteria</taxon>
        <taxon>Pseudomonadati</taxon>
        <taxon>Pseudomonadota</taxon>
        <taxon>Gammaproteobacteria</taxon>
        <taxon>Chromatiales</taxon>
        <taxon>Granulosicoccaceae</taxon>
        <taxon>Granulosicoccus</taxon>
    </lineage>
</organism>
<reference evidence="9 10" key="1">
    <citation type="submission" date="2016-12" db="EMBL/GenBank/DDBJ databases">
        <authorList>
            <person name="Song W.-J."/>
            <person name="Kurnit D.M."/>
        </authorList>
    </citation>
    <scope>NUCLEOTIDE SEQUENCE [LARGE SCALE GENOMIC DNA]</scope>
    <source>
        <strain evidence="9 10">IMCC3135</strain>
    </source>
</reference>
<dbReference type="PANTHER" id="PTHR34582:SF6">
    <property type="entry name" value="UPF0702 TRANSMEMBRANE PROTEIN YCAP"/>
    <property type="match status" value="1"/>
</dbReference>
<dbReference type="EMBL" id="CP018632">
    <property type="protein sequence ID" value="ASJ73342.1"/>
    <property type="molecule type" value="Genomic_DNA"/>
</dbReference>
<keyword evidence="5 7" id="KW-1133">Transmembrane helix</keyword>
<evidence type="ECO:0000256" key="2">
    <source>
        <dbReference type="ARBA" id="ARBA00006448"/>
    </source>
</evidence>
<dbReference type="KEGG" id="gai:IMCC3135_16300"/>
<feature type="domain" description="YetF C-terminal" evidence="8">
    <location>
        <begin position="93"/>
        <end position="157"/>
    </location>
</feature>
<evidence type="ECO:0000256" key="4">
    <source>
        <dbReference type="ARBA" id="ARBA00022692"/>
    </source>
</evidence>
<evidence type="ECO:0000256" key="5">
    <source>
        <dbReference type="ARBA" id="ARBA00022989"/>
    </source>
</evidence>
<evidence type="ECO:0000256" key="6">
    <source>
        <dbReference type="ARBA" id="ARBA00023136"/>
    </source>
</evidence>
<dbReference type="InterPro" id="IPR023090">
    <property type="entry name" value="UPF0702_alpha/beta_dom_sf"/>
</dbReference>
<feature type="transmembrane region" description="Helical" evidence="7">
    <location>
        <begin position="43"/>
        <end position="60"/>
    </location>
</feature>
<evidence type="ECO:0000256" key="3">
    <source>
        <dbReference type="ARBA" id="ARBA00022475"/>
    </source>
</evidence>
<name>A0A2Z2NPC9_9GAMM</name>
<sequence length="181" mass="19261">MDWLTTTWSDFWHITLSAAGILAAVVLLIRLNGLRSLSKMSSFDFAVTVAVGSIVATTLISDSASLLDGAIGVAALLLSQRVVSYARVYANASALIDNQPIVLMVGEHMLDDALQRTRVTRDDIRGKLREANVIDLSEVYAVVLESTGDISVLHGSNGKPLDARLLEGVANAEHVSSASAK</sequence>
<dbReference type="AlphaFoldDB" id="A0A2Z2NPC9"/>
<dbReference type="InterPro" id="IPR007353">
    <property type="entry name" value="DUF421"/>
</dbReference>
<dbReference type="Gene3D" id="3.30.240.20">
    <property type="entry name" value="bsu07140 like domains"/>
    <property type="match status" value="1"/>
</dbReference>
<dbReference type="Pfam" id="PF04239">
    <property type="entry name" value="DUF421"/>
    <property type="match status" value="1"/>
</dbReference>
<evidence type="ECO:0000259" key="8">
    <source>
        <dbReference type="Pfam" id="PF04239"/>
    </source>
</evidence>
<keyword evidence="4 7" id="KW-0812">Transmembrane</keyword>
<keyword evidence="3" id="KW-1003">Cell membrane</keyword>
<keyword evidence="6 7" id="KW-0472">Membrane</keyword>
<evidence type="ECO:0000256" key="1">
    <source>
        <dbReference type="ARBA" id="ARBA00004651"/>
    </source>
</evidence>
<feature type="transmembrane region" description="Helical" evidence="7">
    <location>
        <begin position="12"/>
        <end position="31"/>
    </location>
</feature>
<accession>A0A2Z2NPC9</accession>
<comment type="subcellular location">
    <subcellularLocation>
        <location evidence="1">Cell membrane</location>
        <topology evidence="1">Multi-pass membrane protein</topology>
    </subcellularLocation>
</comment>
<dbReference type="RefSeq" id="WP_088921884.1">
    <property type="nucleotide sequence ID" value="NZ_CP018632.1"/>
</dbReference>
<comment type="similarity">
    <text evidence="2">Belongs to the UPF0702 family.</text>
</comment>
<dbReference type="PANTHER" id="PTHR34582">
    <property type="entry name" value="UPF0702 TRANSMEMBRANE PROTEIN YCAP"/>
    <property type="match status" value="1"/>
</dbReference>
<dbReference type="OrthoDB" id="9793799at2"/>
<dbReference type="Proteomes" id="UP000250079">
    <property type="component" value="Chromosome"/>
</dbReference>
<dbReference type="GO" id="GO:0005886">
    <property type="term" value="C:plasma membrane"/>
    <property type="evidence" value="ECO:0007669"/>
    <property type="project" value="UniProtKB-SubCell"/>
</dbReference>
<protein>
    <recommendedName>
        <fullName evidence="8">YetF C-terminal domain-containing protein</fullName>
    </recommendedName>
</protein>
<proteinExistence type="inferred from homology"/>
<evidence type="ECO:0000313" key="10">
    <source>
        <dbReference type="Proteomes" id="UP000250079"/>
    </source>
</evidence>
<gene>
    <name evidence="9" type="ORF">IMCC3135_16300</name>
</gene>